<sequence>MYHRGKSFNFSEAIRVQMDPINFILNTSANFFNLNQNFENAFDDSYIKDFLENDGQRILSASLNDTRKSLHFQNKIPNEYERTLLFYKSQKIDKNGLGNSQRSDLGMLTLEGGIVKSIYNSISSIFVPNALNKNECSNDVINLIENLQTNLSVSLGVAETGITSVKDEIYFWKQKTEVAQTKSDKEAARIFSEHLNNLNGIIEDFMKLKTNHKLRNLEDLIDRTQYILDELWRVPNFQYPQNRMISIIDVLSSLIIVCCVDDMNQQDDIWSTSSMNLNELIGHVMEIMNNWIQVCDSLTRLFWTNCEQHSWSGKPYIPNLITKFKTRVDEILDIKNVHKQISILSSEDETIDLKSRDYFHSFRDINVFDTTPIGEKYWNTAKSKFEQSLSNIDEKIAMNIKFSIQNALNNPRQVIYIFSKYENILRRQKIKDALRIECDHLHHSMLIFFKQLHQALADSKKNPHDDDNDVSPLVSEIKWLKIIEYQVQQVNQICQSVLYDREDYQELMKNLTEFQSEMENSLKQNFDQWCEQSSSSVVSGDLVLKDNEPVVKFEKKDRQLMTVTYNPKLLVFCQDIRYLKNFGFNNIPNELVKYGNIGRKYIKYARNLQQISNFHNTIGDRIVPCQRPIMLKNAKELSNLVKSQSVSWNDEESVKKYILVLQEAINTLSRDNNLLSGYHENFKKSIIKLMNTDLLKQSNVWKDELKHLRDLMATLERKGYTNLHLFKLHWDYQLYKALEHQLIFFLIDSKEKLPDINIDIVFRQQQLQFRPTLEEIRFQYYSQLRKYVEMPLHFHGFSDNSNKIFQVMVERNRSRFKSLYDRAERNFQRLCEFRDLWLPWVSIGCVNLENLCQVHLNSWENWDKNFKACKNFSQKIAKIQNSEERIDCFVVNVAPVRSHIEYIARSFWETLSITLRSSILDDNSTLHEYITTALNVLQHIPNDETGIISTSFKYEKIVEDLPRMTELLKSVQSKNTCLAGWCRETVGSLDSLINKWEKLLPLIENHHVLLQGQIEVIKETLLGKIVNLNEDAEKFLIKWEDTLKDLEANPDGDFEVFRERKQQWNEFVERRDAMIAECEKFNASFTKDLSENFKKIEDEVKRHGEQWTIFEEFFSDYESIEQEEWSIYRRKPYIFADFLSKWENQVGNMITVPAMRIKKQIDNYRNIMPTLTMLQSDSLSDKHWANIFNIIGLPPKSYHDIKLVDVLKHASKLEENSNEIKVIVHQAYSEQIVRQAITELEQWSVVANLKLFTHVDSKSETIMLIKDFQEALSKIGDNQSLLQSAKNTAAIDSFTDQIELWENKLNMLSFILNNLCQIQKKWIYLEPIFSNGTLRSGDTSFHRIDKDFRYIMRDIANNPKVISLSKINNIQMIIESLLNQLQHCQNTLTAYMTGKRDLFPRFYFLSDDDLLEILGQSNKENILQKHVSKLFPGVSKLELEIVDRNMQIKGVRSAENDYMQLSNEILTNDAAVESWLSSLDNELKLTLKNLIKICYQRNDLSIETIEKFPMQILCLINSVNFTGKLEKAITTMSLEKILISIKSDISKFSLLLQKSENFLTQLKIRALLFDMVHHVTTIQYLIKHNVTNLNDWHWLQQIKFYYNSTTEGISVVVVNAEFEYSYEFLGNYNKLVYTALTHNCYLTLTQAMYLGLGGNPFGRAGTGKTECVKSLGAMLGRMVLVFNCNENIDTSAMALILTGISRCGAWGCFDEFNRLQEETLSAIAMLIQPLQISLKEKQEFVNLLDKNIPLNRHSCIFVTLNPADEDYGGRNQLPSNLQALFRPIVMQQPEPKEIAKVMLFIEGFKNAEEIGRRIVELFDLSSKLLSPQRHYDWGLRELKTVLSACGRSLSLSRQMDKELSFEDEMEVVVQSLKPNVMSKLTLNDCKRFNMLLEDVFPQLNLNTDVNEEFRNKIVEALQMMGMSKNERQVDKCIELYEQLSKRIGVAVLGPPSSGKSTVISLLKSVLTSLSKTIRTYIISPKSMERSQLLGNLDINTRQWYDGVLTQTAIAVNSEPTEVTSWIICDGDVDPEWIEALNSVLDDNKLLTLPSGWRIQFGNNVNFIFETHDLINASPATISRMGIIKFSSEDLPSELLINPWIAVQSNPDTAQLLVEKYFNHVLDKFEEVSEISSKVGRISVVKNILNVLPNIDSNEEFVVELIKACNAMIEGKQRNEFTNAILDHNNIYVSNPNQAENLYYNKFRNITDIYTTDDVPNETTFNDQSYTTTLFKTASIKSNCDLLRNILKNEDRPAFLIVGANGNAKALTINSIVSEFTGYQLVTINCSAQLNASQLLHVLKQNCLIVSGIRGKEFKPKLSRLVLFMKNIDLCPIDSWGSSDVIELLLQIINRSGFYGENLEWISISGLQVCGTLSDLNKQNLSPRFISKCNIILTSYPTESDMQNIIVNFLTFIYNKFKNNSILMRKEKLAEVILDAFNEIKQNFTPDMSNHYKFTPKMIEMWIIGLENYSIDQFSYSFVYEFTKIFGDRLMSIEHKTTFNDILRNVGKFFDTKFDENETFFIQTSAKSSQLQMIDASNWKDLVEKNLPICNSETALIDLPVTEEITKSVASIVRALTRYGTNICLAGKLGSGRFESTVLASTILNIKMFYPQVTRNYSLNDFSNDLKIVMQTCGLENEVAIFYIDQVWINYFEDILKSCEAILEDGFRNDNLFGEDLETIASSLKGAAQLEGYQDSLISFFLKRVRSNFHLVIALEITSTNFQEILKTYKSLYAKTEFIWLPDNSNQTKNILCESVIKQMKNDTTLKFTNNSTLSTKYFESVISDCGSWIDSPKRSIQLIKSYFLIHNQSERKKLDHKSKLECGIQKLSDAYKYVAKLKDDAKEKEKALAEKRQLANQALQMISSTMKNASDQKTDMIKLKTKTEENGEILKQRKLEIEEELSLVEPLLKEASAAVGSIKTEALAEIRSLRAPPETIRDILEGVLRLMGIRDTSWNSMKSFLAKRGVKEDIRSLNPSLITPENCAEVERLIEMKSESFDFKNAKRASVAAAPLASWVVACVKYSKVIQSIKPLEREQQELERNLEHTENQMKSLSTGIDDVNVKVKELSEQLNGYTQEAAVLEIKLEDTRNTLKSTEVLVEKLSSEYKNWSEELESINKEIENLDKQSMMIALCLTHFSHMLEEERAKYLELISEILNVNFNLHVTLYSDQDKLVWESMGLSSDMQSVENASLLTKFLELPFTSTPIPLILDQSGSALKWLTKYLKSKSNMKFEVLNQNDERFTYNLELGVRFGKVLIIDDVSLQMTAALLALISMRIQCRFNKKMIQIGNKLIDLHEDFRLILVTSSEIKQLNGDVNANVTIIPFTLTTSGLTDQLMTKWISMKHPDTEKKRIELLQNEGKLMQEKIQLQDKLLEELSHAEGDILKNEKLLATLNQIKESSIGIEKSLNESHDIRVKLLDNYNQFKEICNQSASFYVGISKIYEIDAKSFTNIFLEVLDKQKAYEDLSDPFVEIVKKTYLLLNRSIKKSEQVQLGLNICKCAFAKKVPDIEWEMFIFNFADSDSIIDHNIPKWIKKELIPKISSLKNQHPKFYQQLNFENDFEWRQFIEATDNVQKYFPNIQTTDFQRLLIYQIFRPDHLLTTINQTTANLLRLQNDSFTQSGMKQLLTEVESHEAILVVASNGADPTNEIKEFAASTVGIKNYKEIYVGKGQDASNLNLVQRGAEKGEVICVKNVHLMPQFLQKIDQKLKTTQIHENFRIIYVCESDRNIPKNQLNKFKKILMEPPNGIKHKIFHLLEQHQAIVRDKRDYRHMKLFIALFILHSILQERRNFIPQGWCKWYEFGDADVKAAIDFIVAVTGKSYNLDWVVLKGLLEKIVYGGRVDNVQDFEKIIALINEYFDNKIMTGKWTPKSLEIAIPNSNNFEEYQSVFLKIESNDSKPEMFGLSPSSSVTRNITFCRNLLRDLRKIYFNIDESENYEKRIKPLMSLWRKLTNVSGKNKFSWTFNISELENVRQDSLDDVNPWRLFKLSEIHLAIQLVQNISQTLSKFSSIDLNSITDGDKSVLVTLSDNVVPYEWRKLWQGSKLASEFLKSVGVRVQAVMNYLDNLDDSISDVDFAKIFHVDSFLSTVKLVSSRHLKISASDLNLESFTDEGRLSKLKSSQTLVIRIAPVIIDGLSFENNRLIKSDGTNATNNFTSDIFILFKENSSSSSSDEDDHNTHAIPLYATNLREKLLCTIKLNTLLNKNEIIYSGASLIVPGN</sequence>
<dbReference type="GO" id="GO:0000070">
    <property type="term" value="P:mitotic sister chromatid segregation"/>
    <property type="evidence" value="ECO:0007669"/>
    <property type="project" value="UniProtKB-ARBA"/>
</dbReference>
<dbReference type="InterPro" id="IPR042222">
    <property type="entry name" value="Dynein_2_N"/>
</dbReference>
<dbReference type="GO" id="GO:0005938">
    <property type="term" value="C:cell cortex"/>
    <property type="evidence" value="ECO:0007669"/>
    <property type="project" value="UniProtKB-ARBA"/>
</dbReference>
<proteinExistence type="inferred from homology"/>
<dbReference type="Pfam" id="PF08393">
    <property type="entry name" value="DHC_N2"/>
    <property type="match status" value="1"/>
</dbReference>
<dbReference type="InterPro" id="IPR024317">
    <property type="entry name" value="Dynein_heavy_chain_D4_dom"/>
</dbReference>
<evidence type="ECO:0000256" key="7">
    <source>
        <dbReference type="ARBA" id="ARBA00022737"/>
    </source>
</evidence>
<dbReference type="Gene3D" id="3.10.490.20">
    <property type="match status" value="1"/>
</dbReference>
<dbReference type="InterPro" id="IPR024743">
    <property type="entry name" value="Dynein_HC_stalk"/>
</dbReference>
<dbReference type="InterPro" id="IPR026983">
    <property type="entry name" value="DHC"/>
</dbReference>
<evidence type="ECO:0000256" key="9">
    <source>
        <dbReference type="ARBA" id="ARBA00022840"/>
    </source>
</evidence>
<evidence type="ECO:0000259" key="17">
    <source>
        <dbReference type="Pfam" id="PF03028"/>
    </source>
</evidence>
<evidence type="ECO:0000259" key="22">
    <source>
        <dbReference type="Pfam" id="PF12781"/>
    </source>
</evidence>
<reference evidence="26 27" key="1">
    <citation type="submission" date="2015-04" db="EMBL/GenBank/DDBJ databases">
        <authorList>
            <person name="Syromyatnikov M.Y."/>
            <person name="Popov V.N."/>
        </authorList>
    </citation>
    <scope>NUCLEOTIDE SEQUENCE [LARGE SCALE GENOMIC DNA]</scope>
</reference>
<dbReference type="Gene3D" id="1.10.8.710">
    <property type="match status" value="1"/>
</dbReference>
<feature type="domain" description="Dynein heavy chain ATP-binding dynein motor region" evidence="22">
    <location>
        <begin position="3175"/>
        <end position="3402"/>
    </location>
</feature>
<evidence type="ECO:0000259" key="18">
    <source>
        <dbReference type="Pfam" id="PF08393"/>
    </source>
</evidence>
<dbReference type="InterPro" id="IPR013602">
    <property type="entry name" value="Dynein_heavy_linker"/>
</dbReference>
<evidence type="ECO:0000259" key="23">
    <source>
        <dbReference type="Pfam" id="PF18198"/>
    </source>
</evidence>
<evidence type="ECO:0000259" key="21">
    <source>
        <dbReference type="Pfam" id="PF12780"/>
    </source>
</evidence>
<dbReference type="InterPro" id="IPR035699">
    <property type="entry name" value="AAA_6"/>
</dbReference>
<feature type="domain" description="Dynein heavy chain AAA module D4" evidence="21">
    <location>
        <begin position="2556"/>
        <end position="2804"/>
    </location>
</feature>
<evidence type="ECO:0000256" key="10">
    <source>
        <dbReference type="ARBA" id="ARBA00023017"/>
    </source>
</evidence>
<organism evidence="26 27">
    <name type="scientific">Clunio marinus</name>
    <dbReference type="NCBI Taxonomy" id="568069"/>
    <lineage>
        <taxon>Eukaryota</taxon>
        <taxon>Metazoa</taxon>
        <taxon>Ecdysozoa</taxon>
        <taxon>Arthropoda</taxon>
        <taxon>Hexapoda</taxon>
        <taxon>Insecta</taxon>
        <taxon>Pterygota</taxon>
        <taxon>Neoptera</taxon>
        <taxon>Endopterygota</taxon>
        <taxon>Diptera</taxon>
        <taxon>Nematocera</taxon>
        <taxon>Chironomoidea</taxon>
        <taxon>Chironomidae</taxon>
        <taxon>Clunio</taxon>
    </lineage>
</organism>
<feature type="domain" description="Dynein heavy chain linker" evidence="18">
    <location>
        <begin position="1094"/>
        <end position="1493"/>
    </location>
</feature>
<dbReference type="STRING" id="568069.A0A1J1HNC4"/>
<feature type="domain" description="Dynein heavy chain region D6 P-loop" evidence="17">
    <location>
        <begin position="3634"/>
        <end position="3741"/>
    </location>
</feature>
<dbReference type="Gene3D" id="3.20.180.20">
    <property type="entry name" value="Dynein heavy chain, N-terminal domain 2"/>
    <property type="match status" value="1"/>
</dbReference>
<dbReference type="InterPro" id="IPR027417">
    <property type="entry name" value="P-loop_NTPase"/>
</dbReference>
<keyword evidence="9" id="KW-0067">ATP-binding</keyword>
<protein>
    <recommendedName>
        <fullName evidence="4">Dynein heavy chain, cytoplasmic</fullName>
    </recommendedName>
</protein>
<dbReference type="OrthoDB" id="447173at2759"/>
<evidence type="ECO:0000256" key="4">
    <source>
        <dbReference type="ARBA" id="ARBA00022197"/>
    </source>
</evidence>
<dbReference type="FunFam" id="1.20.920.20:FF:000002">
    <property type="entry name" value="Cytoplasmic dynein 1 heavy chain"/>
    <property type="match status" value="1"/>
</dbReference>
<feature type="domain" description="Dynein heavy chain hydrolytic ATP-binding dynein motor region" evidence="19">
    <location>
        <begin position="1620"/>
        <end position="1956"/>
    </location>
</feature>
<dbReference type="Pfam" id="PF21264">
    <property type="entry name" value="DYNC2H1_AAA_dom"/>
    <property type="match status" value="1"/>
</dbReference>
<dbReference type="GO" id="GO:0045505">
    <property type="term" value="F:dynein intermediate chain binding"/>
    <property type="evidence" value="ECO:0007669"/>
    <property type="project" value="InterPro"/>
</dbReference>
<dbReference type="InterPro" id="IPR004273">
    <property type="entry name" value="Dynein_heavy_D6_P-loop"/>
</dbReference>
<dbReference type="GO" id="GO:1902850">
    <property type="term" value="P:microtubule cytoskeleton organization involved in mitosis"/>
    <property type="evidence" value="ECO:0007669"/>
    <property type="project" value="UniProtKB-ARBA"/>
</dbReference>
<keyword evidence="5" id="KW-0963">Cytoplasm</keyword>
<dbReference type="InterPro" id="IPR054354">
    <property type="entry name" value="DYNC2H1-like_lid"/>
</dbReference>
<dbReference type="PANTHER" id="PTHR45703">
    <property type="entry name" value="DYNEIN HEAVY CHAIN"/>
    <property type="match status" value="1"/>
</dbReference>
<dbReference type="GO" id="GO:0030286">
    <property type="term" value="C:dynein complex"/>
    <property type="evidence" value="ECO:0007669"/>
    <property type="project" value="UniProtKB-KW"/>
</dbReference>
<dbReference type="Gene3D" id="1.20.920.20">
    <property type="match status" value="1"/>
</dbReference>
<evidence type="ECO:0000313" key="26">
    <source>
        <dbReference type="EMBL" id="CRK88884.1"/>
    </source>
</evidence>
<evidence type="ECO:0000256" key="5">
    <source>
        <dbReference type="ARBA" id="ARBA00022490"/>
    </source>
</evidence>
<keyword evidence="10" id="KW-0243">Dynein</keyword>
<dbReference type="InterPro" id="IPR041658">
    <property type="entry name" value="AAA_lid_11"/>
</dbReference>
<dbReference type="Proteomes" id="UP000183832">
    <property type="component" value="Unassembled WGS sequence"/>
</dbReference>
<dbReference type="Pfam" id="PF03028">
    <property type="entry name" value="Dynein_heavy"/>
    <property type="match status" value="1"/>
</dbReference>
<dbReference type="Pfam" id="PF12775">
    <property type="entry name" value="AAA_7"/>
    <property type="match status" value="1"/>
</dbReference>
<dbReference type="FunFam" id="3.20.180.20:FF:000002">
    <property type="entry name" value="Cytoplasmic dynein heavy chain 1"/>
    <property type="match status" value="1"/>
</dbReference>
<keyword evidence="15" id="KW-0966">Cell projection</keyword>
<evidence type="ECO:0000256" key="12">
    <source>
        <dbReference type="ARBA" id="ARBA00023069"/>
    </source>
</evidence>
<keyword evidence="6" id="KW-0493">Microtubule</keyword>
<dbReference type="Pfam" id="PF12780">
    <property type="entry name" value="AAA_8"/>
    <property type="match status" value="1"/>
</dbReference>
<evidence type="ECO:0000259" key="25">
    <source>
        <dbReference type="Pfam" id="PF22597"/>
    </source>
</evidence>
<dbReference type="EMBL" id="CVRI01000010">
    <property type="protein sequence ID" value="CRK88884.1"/>
    <property type="molecule type" value="Genomic_DNA"/>
</dbReference>
<comment type="similarity">
    <text evidence="3">Belongs to the dynein heavy chain family.</text>
</comment>
<keyword evidence="8" id="KW-0547">Nucleotide-binding</keyword>
<dbReference type="Pfam" id="PF12777">
    <property type="entry name" value="MT"/>
    <property type="match status" value="1"/>
</dbReference>
<evidence type="ECO:0000259" key="19">
    <source>
        <dbReference type="Pfam" id="PF12774"/>
    </source>
</evidence>
<dbReference type="Pfam" id="PF22597">
    <property type="entry name" value="DYN_lid"/>
    <property type="match status" value="1"/>
</dbReference>
<evidence type="ECO:0000256" key="8">
    <source>
        <dbReference type="ARBA" id="ARBA00022741"/>
    </source>
</evidence>
<dbReference type="GO" id="GO:0051959">
    <property type="term" value="F:dynein light intermediate chain binding"/>
    <property type="evidence" value="ECO:0007669"/>
    <property type="project" value="InterPro"/>
</dbReference>
<keyword evidence="27" id="KW-1185">Reference proteome</keyword>
<dbReference type="GO" id="GO:0030473">
    <property type="term" value="P:nuclear migration along microtubule"/>
    <property type="evidence" value="ECO:0007669"/>
    <property type="project" value="UniProtKB-ARBA"/>
</dbReference>
<evidence type="ECO:0000256" key="6">
    <source>
        <dbReference type="ARBA" id="ARBA00022701"/>
    </source>
</evidence>
<dbReference type="FunFam" id="3.40.50.300:FF:000996">
    <property type="entry name" value="Cytoplasmic dynein heavy chain"/>
    <property type="match status" value="1"/>
</dbReference>
<dbReference type="GO" id="GO:0005524">
    <property type="term" value="F:ATP binding"/>
    <property type="evidence" value="ECO:0007669"/>
    <property type="project" value="UniProtKB-KW"/>
</dbReference>
<dbReference type="Gene3D" id="6.10.140.1060">
    <property type="match status" value="1"/>
</dbReference>
<dbReference type="Pfam" id="PF12781">
    <property type="entry name" value="AAA_9"/>
    <property type="match status" value="1"/>
</dbReference>
<gene>
    <name evidence="26" type="ORF">CLUMA_CG002645</name>
</gene>
<dbReference type="Gene3D" id="1.20.58.1120">
    <property type="match status" value="1"/>
</dbReference>
<feature type="coiled-coil region" evidence="16">
    <location>
        <begin position="2834"/>
        <end position="2900"/>
    </location>
</feature>
<dbReference type="Pfam" id="PF18198">
    <property type="entry name" value="AAA_lid_11"/>
    <property type="match status" value="1"/>
</dbReference>
<dbReference type="GO" id="GO:0008569">
    <property type="term" value="F:minus-end-directed microtubule motor activity"/>
    <property type="evidence" value="ECO:0007669"/>
    <property type="project" value="InterPro"/>
</dbReference>
<evidence type="ECO:0000256" key="1">
    <source>
        <dbReference type="ARBA" id="ARBA00004138"/>
    </source>
</evidence>
<dbReference type="InterPro" id="IPR042219">
    <property type="entry name" value="AAA_lid_11_sf"/>
</dbReference>
<dbReference type="SUPFAM" id="SSF57997">
    <property type="entry name" value="Tropomyosin"/>
    <property type="match status" value="1"/>
</dbReference>
<dbReference type="GO" id="GO:0005929">
    <property type="term" value="C:cilium"/>
    <property type="evidence" value="ECO:0007669"/>
    <property type="project" value="UniProtKB-SubCell"/>
</dbReference>
<feature type="domain" description="Cytoplasmic dynein 2 heavy chain 1 AAA+ ATPase" evidence="24">
    <location>
        <begin position="2095"/>
        <end position="2182"/>
    </location>
</feature>
<name>A0A1J1HNC4_9DIPT</name>
<dbReference type="InterPro" id="IPR049400">
    <property type="entry name" value="DYNC2H1_AAA_dom"/>
</dbReference>
<evidence type="ECO:0000256" key="2">
    <source>
        <dbReference type="ARBA" id="ARBA00004245"/>
    </source>
</evidence>
<evidence type="ECO:0000256" key="14">
    <source>
        <dbReference type="ARBA" id="ARBA00023212"/>
    </source>
</evidence>
<feature type="domain" description="Dynein heavy chain AAA lid" evidence="23">
    <location>
        <begin position="3775"/>
        <end position="3909"/>
    </location>
</feature>
<keyword evidence="12" id="KW-0969">Cilium</keyword>
<keyword evidence="14" id="KW-0206">Cytoskeleton</keyword>
<dbReference type="Gene3D" id="1.10.8.720">
    <property type="entry name" value="Region D6 of dynein motor"/>
    <property type="match status" value="1"/>
</dbReference>
<evidence type="ECO:0000259" key="24">
    <source>
        <dbReference type="Pfam" id="PF21264"/>
    </source>
</evidence>
<evidence type="ECO:0000259" key="20">
    <source>
        <dbReference type="Pfam" id="PF12777"/>
    </source>
</evidence>
<dbReference type="InterPro" id="IPR042228">
    <property type="entry name" value="Dynein_linker_3"/>
</dbReference>
<feature type="domain" description="Dynein heavy chain coiled coil stalk" evidence="20">
    <location>
        <begin position="2819"/>
        <end position="3146"/>
    </location>
</feature>
<evidence type="ECO:0000256" key="11">
    <source>
        <dbReference type="ARBA" id="ARBA00023054"/>
    </source>
</evidence>
<keyword evidence="13" id="KW-0505">Motor protein</keyword>
<dbReference type="GO" id="GO:0000235">
    <property type="term" value="C:astral microtubule"/>
    <property type="evidence" value="ECO:0007669"/>
    <property type="project" value="UniProtKB-ARBA"/>
</dbReference>
<evidence type="ECO:0000256" key="16">
    <source>
        <dbReference type="SAM" id="Coils"/>
    </source>
</evidence>
<evidence type="ECO:0000256" key="15">
    <source>
        <dbReference type="ARBA" id="ARBA00023273"/>
    </source>
</evidence>
<evidence type="ECO:0000256" key="3">
    <source>
        <dbReference type="ARBA" id="ARBA00008887"/>
    </source>
</evidence>
<dbReference type="Gene3D" id="1.20.920.30">
    <property type="match status" value="1"/>
</dbReference>
<comment type="subcellular location">
    <subcellularLocation>
        <location evidence="1">Cell projection</location>
        <location evidence="1">Cilium</location>
    </subcellularLocation>
    <subcellularLocation>
        <location evidence="2">Cytoplasm</location>
        <location evidence="2">Cytoskeleton</location>
    </subcellularLocation>
</comment>
<dbReference type="Gene3D" id="1.20.140.100">
    <property type="entry name" value="Dynein heavy chain, N-terminal domain 2"/>
    <property type="match status" value="1"/>
</dbReference>
<feature type="coiled-coil region" evidence="16">
    <location>
        <begin position="3029"/>
        <end position="3126"/>
    </location>
</feature>
<dbReference type="InterPro" id="IPR043157">
    <property type="entry name" value="Dynein_AAA1S"/>
</dbReference>
<dbReference type="InterPro" id="IPR043160">
    <property type="entry name" value="Dynein_C_barrel"/>
</dbReference>
<dbReference type="Pfam" id="PF12774">
    <property type="entry name" value="AAA_6"/>
    <property type="match status" value="1"/>
</dbReference>
<keyword evidence="11 16" id="KW-0175">Coiled coil</keyword>
<feature type="domain" description="Dynein 2 heavy chain 1 cytoplasmic ATPase lid" evidence="25">
    <location>
        <begin position="2424"/>
        <end position="2495"/>
    </location>
</feature>
<evidence type="ECO:0000256" key="13">
    <source>
        <dbReference type="ARBA" id="ARBA00023175"/>
    </source>
</evidence>
<dbReference type="Gene3D" id="3.40.50.300">
    <property type="entry name" value="P-loop containing nucleotide triphosphate hydrolases"/>
    <property type="match status" value="5"/>
</dbReference>
<evidence type="ECO:0000313" key="27">
    <source>
        <dbReference type="Proteomes" id="UP000183832"/>
    </source>
</evidence>
<dbReference type="SUPFAM" id="SSF52540">
    <property type="entry name" value="P-loop containing nucleoside triphosphate hydrolases"/>
    <property type="match status" value="3"/>
</dbReference>
<accession>A0A1J1HNC4</accession>
<dbReference type="PANTHER" id="PTHR45703:SF22">
    <property type="entry name" value="DYNEIN CYTOPLASMIC 2 HEAVY CHAIN 1"/>
    <property type="match status" value="1"/>
</dbReference>
<keyword evidence="7" id="KW-0677">Repeat</keyword>
<dbReference type="InterPro" id="IPR035706">
    <property type="entry name" value="AAA_9"/>
</dbReference>